<dbReference type="InterPro" id="IPR010985">
    <property type="entry name" value="Ribbon_hlx_hlx"/>
</dbReference>
<dbReference type="RefSeq" id="WP_311942566.1">
    <property type="nucleotide sequence ID" value="NZ_JAVSCS010000037.1"/>
</dbReference>
<reference evidence="3 4" key="1">
    <citation type="submission" date="2024-07" db="EMBL/GenBank/DDBJ databases">
        <title>Description of Labrys sedimenti sp. nov., isolated from a diclofenac-degrading enrichment culture.</title>
        <authorList>
            <person name="Tancsics A."/>
            <person name="Csepanyi A."/>
        </authorList>
    </citation>
    <scope>NUCLEOTIDE SEQUENCE [LARGE SCALE GENOMIC DNA]</scope>
    <source>
        <strain evidence="3 4">LMG 23578</strain>
    </source>
</reference>
<proteinExistence type="inferred from homology"/>
<sequence>MASVEKVSIALTVKQISSLRGAVEAGEYASTSEIVREALRDWEVKREMRRNEIERLRRAWDEGIASGPGRSIDFEAVRAEGRRRLAVIKAKP</sequence>
<gene>
    <name evidence="3" type="ORF">ABXS05_19735</name>
</gene>
<comment type="caution">
    <text evidence="3">The sequence shown here is derived from an EMBL/GenBank/DDBJ whole genome shotgun (WGS) entry which is preliminary data.</text>
</comment>
<evidence type="ECO:0000313" key="3">
    <source>
        <dbReference type="EMBL" id="MEW9307796.1"/>
    </source>
</evidence>
<keyword evidence="2" id="KW-1277">Toxin-antitoxin system</keyword>
<dbReference type="Proteomes" id="UP001555786">
    <property type="component" value="Unassembled WGS sequence"/>
</dbReference>
<name>A0ABV3PQ71_9HYPH</name>
<dbReference type="Pfam" id="PF03693">
    <property type="entry name" value="ParD_antitoxin"/>
    <property type="match status" value="1"/>
</dbReference>
<dbReference type="PANTHER" id="PTHR36582:SF2">
    <property type="entry name" value="ANTITOXIN PARD"/>
    <property type="match status" value="1"/>
</dbReference>
<accession>A0ABV3PQ71</accession>
<dbReference type="SUPFAM" id="SSF47598">
    <property type="entry name" value="Ribbon-helix-helix"/>
    <property type="match status" value="1"/>
</dbReference>
<evidence type="ECO:0000256" key="2">
    <source>
        <dbReference type="ARBA" id="ARBA00022649"/>
    </source>
</evidence>
<dbReference type="Gene3D" id="6.10.10.120">
    <property type="entry name" value="Antitoxin ParD1-like"/>
    <property type="match status" value="1"/>
</dbReference>
<organism evidence="3 4">
    <name type="scientific">Labrys neptuniae</name>
    <dbReference type="NCBI Taxonomy" id="376174"/>
    <lineage>
        <taxon>Bacteria</taxon>
        <taxon>Pseudomonadati</taxon>
        <taxon>Pseudomonadota</taxon>
        <taxon>Alphaproteobacteria</taxon>
        <taxon>Hyphomicrobiales</taxon>
        <taxon>Xanthobacteraceae</taxon>
        <taxon>Labrys</taxon>
    </lineage>
</organism>
<dbReference type="EMBL" id="JBFNQD010000007">
    <property type="protein sequence ID" value="MEW9307796.1"/>
    <property type="molecule type" value="Genomic_DNA"/>
</dbReference>
<protein>
    <submittedName>
        <fullName evidence="3">Type II toxin-antitoxin system ParD family antitoxin</fullName>
    </submittedName>
</protein>
<dbReference type="InterPro" id="IPR022789">
    <property type="entry name" value="ParD"/>
</dbReference>
<comment type="similarity">
    <text evidence="1">Belongs to the ParD antitoxin family.</text>
</comment>
<dbReference type="InterPro" id="IPR038296">
    <property type="entry name" value="ParD_sf"/>
</dbReference>
<keyword evidence="4" id="KW-1185">Reference proteome</keyword>
<dbReference type="PANTHER" id="PTHR36582">
    <property type="entry name" value="ANTITOXIN PARD"/>
    <property type="match status" value="1"/>
</dbReference>
<evidence type="ECO:0000256" key="1">
    <source>
        <dbReference type="ARBA" id="ARBA00008580"/>
    </source>
</evidence>
<evidence type="ECO:0000313" key="4">
    <source>
        <dbReference type="Proteomes" id="UP001555786"/>
    </source>
</evidence>